<keyword evidence="3" id="KW-1185">Reference proteome</keyword>
<dbReference type="PANTHER" id="PTHR34310">
    <property type="entry name" value="DUF427 DOMAIN PROTEIN (AFU_ORTHOLOGUE AFUA_3G02220)"/>
    <property type="match status" value="1"/>
</dbReference>
<dbReference type="Gene3D" id="2.170.150.40">
    <property type="entry name" value="Domain of unknown function (DUF427)"/>
    <property type="match status" value="1"/>
</dbReference>
<dbReference type="Proteomes" id="UP001497453">
    <property type="component" value="Chromosome 7"/>
</dbReference>
<evidence type="ECO:0000313" key="3">
    <source>
        <dbReference type="Proteomes" id="UP001497453"/>
    </source>
</evidence>
<gene>
    <name evidence="2" type="ORF">GFSPODELE1_LOCUS9131</name>
</gene>
<protein>
    <recommendedName>
        <fullName evidence="1">DUF427 domain-containing protein</fullName>
    </recommendedName>
</protein>
<evidence type="ECO:0000313" key="2">
    <source>
        <dbReference type="EMBL" id="CAL1713065.1"/>
    </source>
</evidence>
<dbReference type="InterPro" id="IPR007361">
    <property type="entry name" value="DUF427"/>
</dbReference>
<sequence length="95" mass="10448">MVKAIVNGKVLAESGQTVIVENNHYFPPDTVNKDFFSPSSTSSVCPWKGTAAYYDATIDGNTIKDVAWYYPEPKAAASNIKDHVAFYKNKVTIEA</sequence>
<feature type="domain" description="DUF427" evidence="1">
    <location>
        <begin position="2"/>
        <end position="88"/>
    </location>
</feature>
<proteinExistence type="predicted"/>
<name>A0ABP1DZA1_9APHY</name>
<evidence type="ECO:0000259" key="1">
    <source>
        <dbReference type="Pfam" id="PF04248"/>
    </source>
</evidence>
<reference evidence="3" key="1">
    <citation type="submission" date="2024-04" db="EMBL/GenBank/DDBJ databases">
        <authorList>
            <person name="Shaw F."/>
            <person name="Minotto A."/>
        </authorList>
    </citation>
    <scope>NUCLEOTIDE SEQUENCE [LARGE SCALE GENOMIC DNA]</scope>
</reference>
<dbReference type="PANTHER" id="PTHR34310:SF5">
    <property type="entry name" value="DUF427 DOMAIN PROTEIN (AFU_ORTHOLOGUE AFUA_3G02220)"/>
    <property type="match status" value="1"/>
</dbReference>
<organism evidence="2 3">
    <name type="scientific">Somion occarium</name>
    <dbReference type="NCBI Taxonomy" id="3059160"/>
    <lineage>
        <taxon>Eukaryota</taxon>
        <taxon>Fungi</taxon>
        <taxon>Dikarya</taxon>
        <taxon>Basidiomycota</taxon>
        <taxon>Agaricomycotina</taxon>
        <taxon>Agaricomycetes</taxon>
        <taxon>Polyporales</taxon>
        <taxon>Cerrenaceae</taxon>
        <taxon>Somion</taxon>
    </lineage>
</organism>
<dbReference type="InterPro" id="IPR038694">
    <property type="entry name" value="DUF427_sf"/>
</dbReference>
<accession>A0ABP1DZA1</accession>
<dbReference type="EMBL" id="OZ037950">
    <property type="protein sequence ID" value="CAL1713065.1"/>
    <property type="molecule type" value="Genomic_DNA"/>
</dbReference>
<dbReference type="Pfam" id="PF04248">
    <property type="entry name" value="NTP_transf_9"/>
    <property type="match status" value="1"/>
</dbReference>